<evidence type="ECO:0000313" key="3">
    <source>
        <dbReference type="Proteomes" id="UP000437736"/>
    </source>
</evidence>
<gene>
    <name evidence="2" type="ORF">GHK86_17115</name>
</gene>
<comment type="caution">
    <text evidence="2">The sequence shown here is derived from an EMBL/GenBank/DDBJ whole genome shotgun (WGS) entry which is preliminary data.</text>
</comment>
<dbReference type="Proteomes" id="UP000437736">
    <property type="component" value="Unassembled WGS sequence"/>
</dbReference>
<name>A0ABW9R171_9ACTN</name>
<dbReference type="EMBL" id="WJHE01001004">
    <property type="protein sequence ID" value="MST34433.1"/>
    <property type="molecule type" value="Genomic_DNA"/>
</dbReference>
<keyword evidence="3" id="KW-1185">Reference proteome</keyword>
<proteinExistence type="predicted"/>
<feature type="region of interest" description="Disordered" evidence="1">
    <location>
        <begin position="119"/>
        <end position="167"/>
    </location>
</feature>
<accession>A0ABW9R171</accession>
<feature type="compositionally biased region" description="Low complexity" evidence="1">
    <location>
        <begin position="18"/>
        <end position="33"/>
    </location>
</feature>
<evidence type="ECO:0000313" key="2">
    <source>
        <dbReference type="EMBL" id="MST34433.1"/>
    </source>
</evidence>
<evidence type="ECO:0000256" key="1">
    <source>
        <dbReference type="SAM" id="MobiDB-lite"/>
    </source>
</evidence>
<protein>
    <submittedName>
        <fullName evidence="2">Uncharacterized protein</fullName>
    </submittedName>
</protein>
<feature type="region of interest" description="Disordered" evidence="1">
    <location>
        <begin position="1"/>
        <end position="57"/>
    </location>
</feature>
<reference evidence="2 3" key="1">
    <citation type="submission" date="2019-11" db="EMBL/GenBank/DDBJ databases">
        <title>Acidiferrimicrobium australis gen. nov., sp. nov., an acidophilic and obligately heterotrophic, member of the Actinobacteria that catalyses dissimilatory oxido- reduction of iron isolated from metal-rich acidic water in Chile.</title>
        <authorList>
            <person name="Gonzalez D."/>
            <person name="Huber K."/>
            <person name="Hedrich S."/>
            <person name="Rojas-Villalobos C."/>
            <person name="Quatrini R."/>
            <person name="Dinamarca M.A."/>
            <person name="Schwarz A."/>
            <person name="Canales C."/>
            <person name="Nancucheo I."/>
        </authorList>
    </citation>
    <scope>NUCLEOTIDE SEQUENCE [LARGE SCALE GENOMIC DNA]</scope>
    <source>
        <strain evidence="2 3">USS-CCA1</strain>
    </source>
</reference>
<sequence length="167" mass="18731">MARAARKQKPEEEPAPTPRAAVKGAAARGTAARGRIEPPPSEPSSGKKPPLRQRMSEQIMKIGFLRRRYVKRLIRHIDKSKQKGKRLPPELMDLARFLSQVPKEQRAEKLEEAILAQQSGAEEAYNRDLRRAAANQQRRSGKGAGGYRPGAPPRSMQQGPRQSKRPR</sequence>
<organism evidence="2 3">
    <name type="scientific">Acidiferrimicrobium australe</name>
    <dbReference type="NCBI Taxonomy" id="2664430"/>
    <lineage>
        <taxon>Bacteria</taxon>
        <taxon>Bacillati</taxon>
        <taxon>Actinomycetota</taxon>
        <taxon>Acidimicrobiia</taxon>
        <taxon>Acidimicrobiales</taxon>
        <taxon>Acidimicrobiaceae</taxon>
        <taxon>Acidiferrimicrobium</taxon>
    </lineage>
</organism>